<dbReference type="AlphaFoldDB" id="A0A344UC73"/>
<keyword evidence="1" id="KW-0812">Transmembrane</keyword>
<protein>
    <submittedName>
        <fullName evidence="2">Uncharacterized protein</fullName>
    </submittedName>
</protein>
<evidence type="ECO:0000313" key="3">
    <source>
        <dbReference type="Proteomes" id="UP000252038"/>
    </source>
</evidence>
<keyword evidence="1" id="KW-0472">Membrane</keyword>
<dbReference type="Proteomes" id="UP000252038">
    <property type="component" value="Chromosome"/>
</dbReference>
<dbReference type="KEGG" id="chrb:DK843_00255"/>
<accession>A0A344UC73</accession>
<keyword evidence="1" id="KW-1133">Transmembrane helix</keyword>
<proteinExistence type="predicted"/>
<evidence type="ECO:0000256" key="1">
    <source>
        <dbReference type="SAM" id="Phobius"/>
    </source>
</evidence>
<gene>
    <name evidence="2" type="ORF">DK843_00255</name>
</gene>
<dbReference type="EMBL" id="CP029554">
    <property type="protein sequence ID" value="AXE32871.1"/>
    <property type="molecule type" value="Genomic_DNA"/>
</dbReference>
<name>A0A344UC73_9NEIS</name>
<organism evidence="2 3">
    <name type="scientific">Chromobacterium phragmitis</name>
    <dbReference type="NCBI Taxonomy" id="2202141"/>
    <lineage>
        <taxon>Bacteria</taxon>
        <taxon>Pseudomonadati</taxon>
        <taxon>Pseudomonadota</taxon>
        <taxon>Betaproteobacteria</taxon>
        <taxon>Neisseriales</taxon>
        <taxon>Chromobacteriaceae</taxon>
        <taxon>Chromobacterium</taxon>
    </lineage>
</organism>
<sequence length="89" mass="9781">MGRHVVWQGQYICPSVNLADFGCDPVFLHHLRGVVMGQMMQLDADFVVLAPPLISKFAILLLLGLTLCIALMCDGLNRTIATKCVCLHI</sequence>
<evidence type="ECO:0000313" key="2">
    <source>
        <dbReference type="EMBL" id="AXE32871.1"/>
    </source>
</evidence>
<feature type="transmembrane region" description="Helical" evidence="1">
    <location>
        <begin position="53"/>
        <end position="73"/>
    </location>
</feature>
<reference evidence="2 3" key="1">
    <citation type="submission" date="2018-05" db="EMBL/GenBank/DDBJ databases">
        <title>Genome sequencing, assembly and analysis of the novel insecticidal bacterium, Chromobacterium phragmitis.</title>
        <authorList>
            <person name="Sparks M.E."/>
            <person name="Blackburn M.B."/>
            <person name="Gundersen-Rindal D.E."/>
        </authorList>
    </citation>
    <scope>NUCLEOTIDE SEQUENCE [LARGE SCALE GENOMIC DNA]</scope>
    <source>
        <strain evidence="2">IIBBL 274-1</strain>
    </source>
</reference>